<gene>
    <name evidence="1" type="ORF">NEZAVI_LOCUS12189</name>
</gene>
<dbReference type="AlphaFoldDB" id="A0A9P0MV30"/>
<protein>
    <submittedName>
        <fullName evidence="1">Uncharacterized protein</fullName>
    </submittedName>
</protein>
<dbReference type="Proteomes" id="UP001152798">
    <property type="component" value="Chromosome 5"/>
</dbReference>
<name>A0A9P0MV30_NEZVI</name>
<proteinExistence type="predicted"/>
<keyword evidence="2" id="KW-1185">Reference proteome</keyword>
<organism evidence="1 2">
    <name type="scientific">Nezara viridula</name>
    <name type="common">Southern green stink bug</name>
    <name type="synonym">Cimex viridulus</name>
    <dbReference type="NCBI Taxonomy" id="85310"/>
    <lineage>
        <taxon>Eukaryota</taxon>
        <taxon>Metazoa</taxon>
        <taxon>Ecdysozoa</taxon>
        <taxon>Arthropoda</taxon>
        <taxon>Hexapoda</taxon>
        <taxon>Insecta</taxon>
        <taxon>Pterygota</taxon>
        <taxon>Neoptera</taxon>
        <taxon>Paraneoptera</taxon>
        <taxon>Hemiptera</taxon>
        <taxon>Heteroptera</taxon>
        <taxon>Panheteroptera</taxon>
        <taxon>Pentatomomorpha</taxon>
        <taxon>Pentatomoidea</taxon>
        <taxon>Pentatomidae</taxon>
        <taxon>Pentatominae</taxon>
        <taxon>Nezara</taxon>
    </lineage>
</organism>
<dbReference type="EMBL" id="OV725081">
    <property type="protein sequence ID" value="CAH1403602.1"/>
    <property type="molecule type" value="Genomic_DNA"/>
</dbReference>
<evidence type="ECO:0000313" key="1">
    <source>
        <dbReference type="EMBL" id="CAH1403602.1"/>
    </source>
</evidence>
<evidence type="ECO:0000313" key="2">
    <source>
        <dbReference type="Proteomes" id="UP001152798"/>
    </source>
</evidence>
<accession>A0A9P0MV30</accession>
<reference evidence="1" key="1">
    <citation type="submission" date="2022-01" db="EMBL/GenBank/DDBJ databases">
        <authorList>
            <person name="King R."/>
        </authorList>
    </citation>
    <scope>NUCLEOTIDE SEQUENCE</scope>
</reference>
<sequence>MAGKLARVTIPLSRPFRAERRKKLAAENVTSGVLFLPQGDPALRDVSVKPKQPERTAAAFYRGNLSPPASDLMVSHDSWYL</sequence>